<reference evidence="1 2" key="1">
    <citation type="journal article" date="2023" name="Plants (Basel)">
        <title>Bridging the Gap: Combining Genomics and Transcriptomics Approaches to Understand Stylosanthes scabra, an Orphan Legume from the Brazilian Caatinga.</title>
        <authorList>
            <person name="Ferreira-Neto J.R.C."/>
            <person name="da Silva M.D."/>
            <person name="Binneck E."/>
            <person name="de Melo N.F."/>
            <person name="da Silva R.H."/>
            <person name="de Melo A.L.T.M."/>
            <person name="Pandolfi V."/>
            <person name="Bustamante F.O."/>
            <person name="Brasileiro-Vidal A.C."/>
            <person name="Benko-Iseppon A.M."/>
        </authorList>
    </citation>
    <scope>NUCLEOTIDE SEQUENCE [LARGE SCALE GENOMIC DNA]</scope>
    <source>
        <tissue evidence="1">Leaves</tissue>
    </source>
</reference>
<organism evidence="1 2">
    <name type="scientific">Stylosanthes scabra</name>
    <dbReference type="NCBI Taxonomy" id="79078"/>
    <lineage>
        <taxon>Eukaryota</taxon>
        <taxon>Viridiplantae</taxon>
        <taxon>Streptophyta</taxon>
        <taxon>Embryophyta</taxon>
        <taxon>Tracheophyta</taxon>
        <taxon>Spermatophyta</taxon>
        <taxon>Magnoliopsida</taxon>
        <taxon>eudicotyledons</taxon>
        <taxon>Gunneridae</taxon>
        <taxon>Pentapetalae</taxon>
        <taxon>rosids</taxon>
        <taxon>fabids</taxon>
        <taxon>Fabales</taxon>
        <taxon>Fabaceae</taxon>
        <taxon>Papilionoideae</taxon>
        <taxon>50 kb inversion clade</taxon>
        <taxon>dalbergioids sensu lato</taxon>
        <taxon>Dalbergieae</taxon>
        <taxon>Pterocarpus clade</taxon>
        <taxon>Stylosanthes</taxon>
    </lineage>
</organism>
<dbReference type="EMBL" id="JASCZI010272296">
    <property type="protein sequence ID" value="MED6221524.1"/>
    <property type="molecule type" value="Genomic_DNA"/>
</dbReference>
<accession>A0ABU6ZHW1</accession>
<evidence type="ECO:0000313" key="2">
    <source>
        <dbReference type="Proteomes" id="UP001341840"/>
    </source>
</evidence>
<comment type="caution">
    <text evidence="1">The sequence shown here is derived from an EMBL/GenBank/DDBJ whole genome shotgun (WGS) entry which is preliminary data.</text>
</comment>
<keyword evidence="2" id="KW-1185">Reference proteome</keyword>
<evidence type="ECO:0000313" key="1">
    <source>
        <dbReference type="EMBL" id="MED6221524.1"/>
    </source>
</evidence>
<name>A0ABU6ZHW1_9FABA</name>
<proteinExistence type="predicted"/>
<dbReference type="Proteomes" id="UP001341840">
    <property type="component" value="Unassembled WGS sequence"/>
</dbReference>
<evidence type="ECO:0008006" key="3">
    <source>
        <dbReference type="Google" id="ProtNLM"/>
    </source>
</evidence>
<gene>
    <name evidence="1" type="ORF">PIB30_055620</name>
</gene>
<protein>
    <recommendedName>
        <fullName evidence="3">Transmembrane protein</fullName>
    </recommendedName>
</protein>
<sequence length="103" mass="11482">MEKNGECSYTMATHTLILVCIRRWGRELCVAGDGAAIGAPVSELWRTEGGVWVWFVRELREMIVVCVYFVVVGERVLFCLGLGEWVLGPCDQPYSLDPVGSTQ</sequence>